<feature type="domain" description="DUF5018" evidence="2">
    <location>
        <begin position="70"/>
        <end position="120"/>
    </location>
</feature>
<keyword evidence="1" id="KW-0732">Signal</keyword>
<evidence type="ECO:0000313" key="3">
    <source>
        <dbReference type="EMBL" id="RIJ50835.1"/>
    </source>
</evidence>
<feature type="signal peptide" evidence="1">
    <location>
        <begin position="1"/>
        <end position="23"/>
    </location>
</feature>
<gene>
    <name evidence="3" type="ORF">D1614_02630</name>
</gene>
<dbReference type="PROSITE" id="PS51257">
    <property type="entry name" value="PROKAR_LIPOPROTEIN"/>
    <property type="match status" value="1"/>
</dbReference>
<dbReference type="Pfam" id="PF22243">
    <property type="entry name" value="DUF5018-rel"/>
    <property type="match status" value="1"/>
</dbReference>
<accession>A0A399T7I4</accession>
<dbReference type="InterPro" id="IPR054460">
    <property type="entry name" value="DUF5018-rel"/>
</dbReference>
<proteinExistence type="predicted"/>
<dbReference type="RefSeq" id="WP_119436304.1">
    <property type="nucleotide sequence ID" value="NZ_QWGR01000001.1"/>
</dbReference>
<organism evidence="3 4">
    <name type="scientific">Maribellus luteus</name>
    <dbReference type="NCBI Taxonomy" id="2305463"/>
    <lineage>
        <taxon>Bacteria</taxon>
        <taxon>Pseudomonadati</taxon>
        <taxon>Bacteroidota</taxon>
        <taxon>Bacteroidia</taxon>
        <taxon>Marinilabiliales</taxon>
        <taxon>Prolixibacteraceae</taxon>
        <taxon>Maribellus</taxon>
    </lineage>
</organism>
<sequence length="253" mass="27334">MKRIYLKFIAILSLAVSCVPSFDQEGELPDNPAILEIIVGNENGKLPLENAIDNDTKIDTIWIKDRTADYSNVYLRGNLAPGCVAVPLEGAPGFGKYGDFSKPAKYRITAPTGNSADWTVVLAEYIPPVGCLADRWGGDVTCIDGVWASYSPAACTGVKVNNDCQRVNITFAFWADGGAVVTLELQLGEIDFDTFTGELTLLNDVNFSSYGADMTFHAGPAGTYDATANILHLNLKFSGYDIGGEYYPFTVSQ</sequence>
<name>A0A399T7I4_9BACT</name>
<evidence type="ECO:0000259" key="2">
    <source>
        <dbReference type="Pfam" id="PF22243"/>
    </source>
</evidence>
<protein>
    <recommendedName>
        <fullName evidence="2">DUF5018 domain-containing protein</fullName>
    </recommendedName>
</protein>
<keyword evidence="4" id="KW-1185">Reference proteome</keyword>
<dbReference type="Proteomes" id="UP000265926">
    <property type="component" value="Unassembled WGS sequence"/>
</dbReference>
<dbReference type="EMBL" id="QWGR01000001">
    <property type="protein sequence ID" value="RIJ50835.1"/>
    <property type="molecule type" value="Genomic_DNA"/>
</dbReference>
<reference evidence="3 4" key="1">
    <citation type="submission" date="2018-08" db="EMBL/GenBank/DDBJ databases">
        <title>Pallidiluteibacterium maritimus gen. nov., sp. nov., isolated from coastal sediment.</title>
        <authorList>
            <person name="Zhou L.Y."/>
        </authorList>
    </citation>
    <scope>NUCLEOTIDE SEQUENCE [LARGE SCALE GENOMIC DNA]</scope>
    <source>
        <strain evidence="3 4">XSD2</strain>
    </source>
</reference>
<dbReference type="AlphaFoldDB" id="A0A399T7I4"/>
<dbReference type="Gene3D" id="2.60.40.4120">
    <property type="match status" value="1"/>
</dbReference>
<evidence type="ECO:0000313" key="4">
    <source>
        <dbReference type="Proteomes" id="UP000265926"/>
    </source>
</evidence>
<comment type="caution">
    <text evidence="3">The sequence shown here is derived from an EMBL/GenBank/DDBJ whole genome shotgun (WGS) entry which is preliminary data.</text>
</comment>
<feature type="chain" id="PRO_5017482981" description="DUF5018 domain-containing protein" evidence="1">
    <location>
        <begin position="24"/>
        <end position="253"/>
    </location>
</feature>
<dbReference type="OrthoDB" id="1117463at2"/>
<evidence type="ECO:0000256" key="1">
    <source>
        <dbReference type="SAM" id="SignalP"/>
    </source>
</evidence>